<keyword evidence="3" id="KW-1185">Reference proteome</keyword>
<organism evidence="2 3">
    <name type="scientific">Streptomyces viridosporus T7A</name>
    <dbReference type="NCBI Taxonomy" id="665577"/>
    <lineage>
        <taxon>Bacteria</taxon>
        <taxon>Bacillati</taxon>
        <taxon>Actinomycetota</taxon>
        <taxon>Actinomycetes</taxon>
        <taxon>Kitasatosporales</taxon>
        <taxon>Streptomycetaceae</taxon>
        <taxon>Streptomyces</taxon>
    </lineage>
</organism>
<name>A0ABX6ADU7_STRVD</name>
<proteinExistence type="predicted"/>
<evidence type="ECO:0000313" key="3">
    <source>
        <dbReference type="Proteomes" id="UP000327143"/>
    </source>
</evidence>
<feature type="region of interest" description="Disordered" evidence="1">
    <location>
        <begin position="35"/>
        <end position="63"/>
    </location>
</feature>
<dbReference type="RefSeq" id="WP_051044433.1">
    <property type="nucleotide sequence ID" value="NZ_CP023700.1"/>
</dbReference>
<evidence type="ECO:0000313" key="2">
    <source>
        <dbReference type="EMBL" id="QEU85204.1"/>
    </source>
</evidence>
<accession>A0ABX6ADU7</accession>
<protein>
    <recommendedName>
        <fullName evidence="4">Lipoprotein</fullName>
    </recommendedName>
</protein>
<evidence type="ECO:0008006" key="4">
    <source>
        <dbReference type="Google" id="ProtNLM"/>
    </source>
</evidence>
<sequence>MRRGGGRPPAAGAFGTCLVAALVTGVLATGCGAAGSGRAEGAPPAGTGGGAPSSPSPRVTSDEDLCAKLVGHWSRRVLEGRTYGDYQSMGLSGGQYDILREVVDAARAAERRGTAEIGQLIDRQAREGCAARYRTGGPGGGPWR</sequence>
<reference evidence="2 3" key="1">
    <citation type="submission" date="2017-09" db="EMBL/GenBank/DDBJ databases">
        <authorList>
            <person name="Lee N."/>
            <person name="Cho B.-K."/>
        </authorList>
    </citation>
    <scope>NUCLEOTIDE SEQUENCE [LARGE SCALE GENOMIC DNA]</scope>
    <source>
        <strain evidence="2 3">ATCC 39115</strain>
    </source>
</reference>
<dbReference type="EMBL" id="CP023700">
    <property type="protein sequence ID" value="QEU85204.1"/>
    <property type="molecule type" value="Genomic_DNA"/>
</dbReference>
<gene>
    <name evidence="2" type="ORF">CP969_11115</name>
</gene>
<dbReference type="PROSITE" id="PS51257">
    <property type="entry name" value="PROKAR_LIPOPROTEIN"/>
    <property type="match status" value="1"/>
</dbReference>
<evidence type="ECO:0000256" key="1">
    <source>
        <dbReference type="SAM" id="MobiDB-lite"/>
    </source>
</evidence>
<dbReference type="Proteomes" id="UP000327143">
    <property type="component" value="Chromosome"/>
</dbReference>